<reference evidence="4 5" key="1">
    <citation type="submission" date="2017-06" db="EMBL/GenBank/DDBJ databases">
        <authorList>
            <person name="Kim H.J."/>
            <person name="Triplett B.A."/>
        </authorList>
    </citation>
    <scope>NUCLEOTIDE SEQUENCE [LARGE SCALE GENOMIC DNA]</scope>
    <source>
        <strain evidence="4 5">DSM 44272</strain>
    </source>
</reference>
<comment type="similarity">
    <text evidence="1">Belongs to the bacterial sugar transferase family.</text>
</comment>
<dbReference type="RefSeq" id="WP_089338095.1">
    <property type="nucleotide sequence ID" value="NZ_FZNO01000024.1"/>
</dbReference>
<keyword evidence="2" id="KW-0472">Membrane</keyword>
<name>A0A238Z205_9ACTN</name>
<dbReference type="GO" id="GO:0016780">
    <property type="term" value="F:phosphotransferase activity, for other substituted phosphate groups"/>
    <property type="evidence" value="ECO:0007669"/>
    <property type="project" value="TreeGrafter"/>
</dbReference>
<gene>
    <name evidence="4" type="ORF">SAMN06272737_12412</name>
</gene>
<evidence type="ECO:0000313" key="4">
    <source>
        <dbReference type="EMBL" id="SNR76873.1"/>
    </source>
</evidence>
<protein>
    <submittedName>
        <fullName evidence="4">Sugar transferase involved in LPS biosynthesis (Colanic, teichoic acid)</fullName>
    </submittedName>
</protein>
<evidence type="ECO:0000259" key="3">
    <source>
        <dbReference type="Pfam" id="PF02397"/>
    </source>
</evidence>
<dbReference type="Pfam" id="PF02397">
    <property type="entry name" value="Bac_transf"/>
    <property type="match status" value="1"/>
</dbReference>
<keyword evidence="4" id="KW-0808">Transferase</keyword>
<evidence type="ECO:0000256" key="2">
    <source>
        <dbReference type="SAM" id="Phobius"/>
    </source>
</evidence>
<accession>A0A238Z205</accession>
<organism evidence="4 5">
    <name type="scientific">Blastococcus mobilis</name>
    <dbReference type="NCBI Taxonomy" id="1938746"/>
    <lineage>
        <taxon>Bacteria</taxon>
        <taxon>Bacillati</taxon>
        <taxon>Actinomycetota</taxon>
        <taxon>Actinomycetes</taxon>
        <taxon>Geodermatophilales</taxon>
        <taxon>Geodermatophilaceae</taxon>
        <taxon>Blastococcus</taxon>
    </lineage>
</organism>
<dbReference type="PANTHER" id="PTHR30576">
    <property type="entry name" value="COLANIC BIOSYNTHESIS UDP-GLUCOSE LIPID CARRIER TRANSFERASE"/>
    <property type="match status" value="1"/>
</dbReference>
<dbReference type="PANTHER" id="PTHR30576:SF10">
    <property type="entry name" value="SLL5057 PROTEIN"/>
    <property type="match status" value="1"/>
</dbReference>
<sequence>MSLDRSLPPHPATDRPLAKAVLDRGGAAVLLVLCAPWLLLIALLLWIQEDGPVLARDRRVGQWGRSFDLLRFRTGVSRTGAALRRYNLDDLPQLVNVLKGDLSFVGPRAPAGDAWPGIPAPYPWLSVKPGLIGPWVSGRAPRTRETAAIELERYLQNWSLTVDLTILWHSLCAALRGPVSGRTGDHP</sequence>
<feature type="domain" description="Bacterial sugar transferase" evidence="3">
    <location>
        <begin position="19"/>
        <end position="174"/>
    </location>
</feature>
<dbReference type="EMBL" id="FZNO01000024">
    <property type="protein sequence ID" value="SNR76873.1"/>
    <property type="molecule type" value="Genomic_DNA"/>
</dbReference>
<keyword evidence="2" id="KW-0812">Transmembrane</keyword>
<dbReference type="Proteomes" id="UP000198403">
    <property type="component" value="Unassembled WGS sequence"/>
</dbReference>
<feature type="transmembrane region" description="Helical" evidence="2">
    <location>
        <begin position="25"/>
        <end position="47"/>
    </location>
</feature>
<evidence type="ECO:0000313" key="5">
    <source>
        <dbReference type="Proteomes" id="UP000198403"/>
    </source>
</evidence>
<keyword evidence="2" id="KW-1133">Transmembrane helix</keyword>
<dbReference type="AlphaFoldDB" id="A0A238Z205"/>
<proteinExistence type="inferred from homology"/>
<dbReference type="OrthoDB" id="9808602at2"/>
<evidence type="ECO:0000256" key="1">
    <source>
        <dbReference type="ARBA" id="ARBA00006464"/>
    </source>
</evidence>
<dbReference type="InterPro" id="IPR003362">
    <property type="entry name" value="Bact_transf"/>
</dbReference>
<keyword evidence="5" id="KW-1185">Reference proteome</keyword>